<reference evidence="2 3" key="1">
    <citation type="journal article" date="2021" name="Sci. Rep.">
        <title>The genome of the diatom Chaetoceros tenuissimus carries an ancient integrated fragment of an extant virus.</title>
        <authorList>
            <person name="Hongo Y."/>
            <person name="Kimura K."/>
            <person name="Takaki Y."/>
            <person name="Yoshida Y."/>
            <person name="Baba S."/>
            <person name="Kobayashi G."/>
            <person name="Nagasaki K."/>
            <person name="Hano T."/>
            <person name="Tomaru Y."/>
        </authorList>
    </citation>
    <scope>NUCLEOTIDE SEQUENCE [LARGE SCALE GENOMIC DNA]</scope>
    <source>
        <strain evidence="2 3">NIES-3715</strain>
    </source>
</reference>
<evidence type="ECO:0000256" key="1">
    <source>
        <dbReference type="ARBA" id="ARBA00022737"/>
    </source>
</evidence>
<name>A0AAD3HB39_9STRA</name>
<evidence type="ECO:0000313" key="2">
    <source>
        <dbReference type="EMBL" id="GFH57317.1"/>
    </source>
</evidence>
<protein>
    <submittedName>
        <fullName evidence="2">Uncharacterized protein</fullName>
    </submittedName>
</protein>
<dbReference type="PANTHER" id="PTHR23084:SF263">
    <property type="entry name" value="MORN REPEAT-CONTAINING PROTEIN 1"/>
    <property type="match status" value="1"/>
</dbReference>
<gene>
    <name evidence="2" type="ORF">CTEN210_13793</name>
</gene>
<proteinExistence type="predicted"/>
<sequence>MSTHEAYIEYAKSKLFLAWSLRSWSFRNPSLLVTAQNTIGLHKLQSRALRLKQRMELETKIYMAAGDTPSFLPNFKDGESLGPGKIMVKEELCLAHDNPNDDWVRSYKEYARYTKYGVLILAESLEELRLWMKTEEFQNELKGIPYGRLFVFIEHQGRDTGGQESKGYIACIDPGNEEYGAITVDNGVGYIIFGNGTYYHGDLENGVRHGRGKYVWSNGDSYDGDWKYDKMHGLGKYSWSKSGTYYEGSWSLGKKNGFGKKTYPFRIVKRCEEGIWKNDSFEGQVET</sequence>
<dbReference type="SUPFAM" id="SSF82185">
    <property type="entry name" value="Histone H3 K4-specific methyltransferase SET7/9 N-terminal domain"/>
    <property type="match status" value="1"/>
</dbReference>
<dbReference type="AlphaFoldDB" id="A0AAD3HB39"/>
<accession>A0AAD3HB39</accession>
<dbReference type="EMBL" id="BLLK01000058">
    <property type="protein sequence ID" value="GFH57317.1"/>
    <property type="molecule type" value="Genomic_DNA"/>
</dbReference>
<keyword evidence="3" id="KW-1185">Reference proteome</keyword>
<dbReference type="InterPro" id="IPR003409">
    <property type="entry name" value="MORN"/>
</dbReference>
<dbReference type="Gene3D" id="2.20.110.10">
    <property type="entry name" value="Histone H3 K4-specific methyltransferase SET7/9 N-terminal domain"/>
    <property type="match status" value="2"/>
</dbReference>
<dbReference type="Proteomes" id="UP001054902">
    <property type="component" value="Unassembled WGS sequence"/>
</dbReference>
<dbReference type="Pfam" id="PF02493">
    <property type="entry name" value="MORN"/>
    <property type="match status" value="3"/>
</dbReference>
<organism evidence="2 3">
    <name type="scientific">Chaetoceros tenuissimus</name>
    <dbReference type="NCBI Taxonomy" id="426638"/>
    <lineage>
        <taxon>Eukaryota</taxon>
        <taxon>Sar</taxon>
        <taxon>Stramenopiles</taxon>
        <taxon>Ochrophyta</taxon>
        <taxon>Bacillariophyta</taxon>
        <taxon>Coscinodiscophyceae</taxon>
        <taxon>Chaetocerotophycidae</taxon>
        <taxon>Chaetocerotales</taxon>
        <taxon>Chaetocerotaceae</taxon>
        <taxon>Chaetoceros</taxon>
    </lineage>
</organism>
<comment type="caution">
    <text evidence="2">The sequence shown here is derived from an EMBL/GenBank/DDBJ whole genome shotgun (WGS) entry which is preliminary data.</text>
</comment>
<evidence type="ECO:0000313" key="3">
    <source>
        <dbReference type="Proteomes" id="UP001054902"/>
    </source>
</evidence>
<dbReference type="PANTHER" id="PTHR23084">
    <property type="entry name" value="PHOSPHATIDYLINOSITOL-4-PHOSPHATE 5-KINASE RELATED"/>
    <property type="match status" value="1"/>
</dbReference>
<keyword evidence="1" id="KW-0677">Repeat</keyword>
<dbReference type="SMART" id="SM00698">
    <property type="entry name" value="MORN"/>
    <property type="match status" value="3"/>
</dbReference>